<proteinExistence type="predicted"/>
<organism evidence="1 2">
    <name type="scientific">Cyphellophora europaea (strain CBS 101466)</name>
    <name type="common">Phialophora europaea</name>
    <dbReference type="NCBI Taxonomy" id="1220924"/>
    <lineage>
        <taxon>Eukaryota</taxon>
        <taxon>Fungi</taxon>
        <taxon>Dikarya</taxon>
        <taxon>Ascomycota</taxon>
        <taxon>Pezizomycotina</taxon>
        <taxon>Eurotiomycetes</taxon>
        <taxon>Chaetothyriomycetidae</taxon>
        <taxon>Chaetothyriales</taxon>
        <taxon>Cyphellophoraceae</taxon>
        <taxon>Cyphellophora</taxon>
    </lineage>
</organism>
<dbReference type="EMBL" id="KB822711">
    <property type="protein sequence ID" value="ETN46976.1"/>
    <property type="molecule type" value="Genomic_DNA"/>
</dbReference>
<sequence>MDTRLPPDLLDVLSNSIVSNNIITYLPLASRFALIRTCHSYRNHLLSRSDAFRCLDLSKCKGAYIPYMRVDSGGQSFRAERMDESLTEDEFHAGPLRGVLRNLHRQKIMPAVNSLVLDGLASITNDLLHEMVTSMEYNVRLLSIRRCPNVNQAKLQQLLAYICRPGRPEGTPRLQGLYMFTNPSQTRPHTDRTGIIGADGAQLGALPTTKGVWDGTEPYYAPAGRLVHLTKPDATFWAQTIGLCKGIVWFDAILCTHMHSGMAPMISDNIRDERPEMPPIATIALGPAGCTGCGRAPQGAPVWGQSDFEEFPLLWPPPASGRIVDAIRPPPQRSSDNTATQRLIVSCQWCIDNRHCDSCHKWWCSDCYNPKEGKNIQTVEELHDQGAISQQRSFESNTSIKVLQGFCVQECLRGELMAGAGAGGMWG</sequence>
<dbReference type="GeneID" id="19968505"/>
<dbReference type="STRING" id="1220924.W2SE28"/>
<dbReference type="AlphaFoldDB" id="W2SE28"/>
<evidence type="ECO:0000313" key="2">
    <source>
        <dbReference type="Proteomes" id="UP000030752"/>
    </source>
</evidence>
<reference evidence="1 2" key="1">
    <citation type="submission" date="2013-03" db="EMBL/GenBank/DDBJ databases">
        <title>The Genome Sequence of Phialophora europaea CBS 101466.</title>
        <authorList>
            <consortium name="The Broad Institute Genomics Platform"/>
            <person name="Cuomo C."/>
            <person name="de Hoog S."/>
            <person name="Gorbushina A."/>
            <person name="Walker B."/>
            <person name="Young S.K."/>
            <person name="Zeng Q."/>
            <person name="Gargeya S."/>
            <person name="Fitzgerald M."/>
            <person name="Haas B."/>
            <person name="Abouelleil A."/>
            <person name="Allen A.W."/>
            <person name="Alvarado L."/>
            <person name="Arachchi H.M."/>
            <person name="Berlin A.M."/>
            <person name="Chapman S.B."/>
            <person name="Gainer-Dewar J."/>
            <person name="Goldberg J."/>
            <person name="Griggs A."/>
            <person name="Gujja S."/>
            <person name="Hansen M."/>
            <person name="Howarth C."/>
            <person name="Imamovic A."/>
            <person name="Ireland A."/>
            <person name="Larimer J."/>
            <person name="McCowan C."/>
            <person name="Murphy C."/>
            <person name="Pearson M."/>
            <person name="Poon T.W."/>
            <person name="Priest M."/>
            <person name="Roberts A."/>
            <person name="Saif S."/>
            <person name="Shea T."/>
            <person name="Sisk P."/>
            <person name="Sykes S."/>
            <person name="Wortman J."/>
            <person name="Nusbaum C."/>
            <person name="Birren B."/>
        </authorList>
    </citation>
    <scope>NUCLEOTIDE SEQUENCE [LARGE SCALE GENOMIC DNA]</scope>
    <source>
        <strain evidence="1 2">CBS 101466</strain>
    </source>
</reference>
<accession>W2SE28</accession>
<dbReference type="OrthoDB" id="5345494at2759"/>
<gene>
    <name evidence="1" type="ORF">HMPREF1541_01166</name>
</gene>
<dbReference type="VEuPathDB" id="FungiDB:HMPREF1541_01166"/>
<keyword evidence="2" id="KW-1185">Reference proteome</keyword>
<evidence type="ECO:0008006" key="3">
    <source>
        <dbReference type="Google" id="ProtNLM"/>
    </source>
</evidence>
<evidence type="ECO:0000313" key="1">
    <source>
        <dbReference type="EMBL" id="ETN46976.1"/>
    </source>
</evidence>
<dbReference type="InParanoid" id="W2SE28"/>
<dbReference type="Proteomes" id="UP000030752">
    <property type="component" value="Unassembled WGS sequence"/>
</dbReference>
<dbReference type="eggNOG" id="ENOG502QQ04">
    <property type="taxonomic scope" value="Eukaryota"/>
</dbReference>
<dbReference type="RefSeq" id="XP_008711688.1">
    <property type="nucleotide sequence ID" value="XM_008713466.1"/>
</dbReference>
<protein>
    <recommendedName>
        <fullName evidence="3">F-box domain-containing protein</fullName>
    </recommendedName>
</protein>
<dbReference type="HOGENOM" id="CLU_037759_0_0_1"/>
<name>W2SE28_CYPE1</name>